<evidence type="ECO:0000313" key="2">
    <source>
        <dbReference type="EMBL" id="CEF96922.1"/>
    </source>
</evidence>
<evidence type="ECO:0000313" key="3">
    <source>
        <dbReference type="Proteomes" id="UP000009170"/>
    </source>
</evidence>
<feature type="compositionally biased region" description="Basic and acidic residues" evidence="1">
    <location>
        <begin position="12"/>
        <end position="38"/>
    </location>
</feature>
<dbReference type="InParanoid" id="A0A090M315"/>
<feature type="compositionally biased region" description="Low complexity" evidence="1">
    <location>
        <begin position="1"/>
        <end position="11"/>
    </location>
</feature>
<feature type="region of interest" description="Disordered" evidence="1">
    <location>
        <begin position="1"/>
        <end position="62"/>
    </location>
</feature>
<feature type="compositionally biased region" description="Polar residues" evidence="1">
    <location>
        <begin position="293"/>
        <end position="302"/>
    </location>
</feature>
<sequence length="418" mass="44856">MAESASMAPAEAAKRENGPLGRERFEISKLRDGNGRERRGGKRSAMPRTPGSAIAAPKTPGSGHALYGAFEVNSTGRKLSRVEKELASLAPWAWDPRAGTHAPGPSALRDFSEVVADKVIAASASGRAEKIQPKTFDRTLLSAGKTPGGREETPAPRTAPERAGEGGKRNRASMKAENLTPVALANTLDRVAAASAKKPKRASERTKALAKANEPQRVEDITEKENRNRQISAKTKTEKIAPRPALRDNTAKMTNGASAKGATKPSKKELATPTVAEEQTAKRSRASRKETTHVQTPQTAKAFQTPVPSKKKARAFAVEGLKTPAKEARSAASALRESFVLEMALARTYVKAIKRPIIPAAKPSKRLLEAYRAFSRACATNREMRSISDEPVRIITPGVALKRGLDILRAEDQSATVA</sequence>
<name>A0A090M315_OSTTA</name>
<accession>A0A090M315</accession>
<feature type="region of interest" description="Disordered" evidence="1">
    <location>
        <begin position="136"/>
        <end position="238"/>
    </location>
</feature>
<dbReference type="Proteomes" id="UP000009170">
    <property type="component" value="Unassembled WGS sequence"/>
</dbReference>
<keyword evidence="3" id="KW-1185">Reference proteome</keyword>
<evidence type="ECO:0000256" key="1">
    <source>
        <dbReference type="SAM" id="MobiDB-lite"/>
    </source>
</evidence>
<dbReference type="OrthoDB" id="498993at2759"/>
<organism evidence="2 3">
    <name type="scientific">Ostreococcus tauri</name>
    <name type="common">Marine green alga</name>
    <dbReference type="NCBI Taxonomy" id="70448"/>
    <lineage>
        <taxon>Eukaryota</taxon>
        <taxon>Viridiplantae</taxon>
        <taxon>Chlorophyta</taxon>
        <taxon>Mamiellophyceae</taxon>
        <taxon>Mamiellales</taxon>
        <taxon>Bathycoccaceae</taxon>
        <taxon>Ostreococcus</taxon>
    </lineage>
</organism>
<dbReference type="AlphaFoldDB" id="A0A090M315"/>
<comment type="caution">
    <text evidence="2">The sequence shown here is derived from an EMBL/GenBank/DDBJ whole genome shotgun (WGS) entry which is preliminary data.</text>
</comment>
<dbReference type="EMBL" id="CAID01000001">
    <property type="protein sequence ID" value="CEF96922.1"/>
    <property type="molecule type" value="Genomic_DNA"/>
</dbReference>
<gene>
    <name evidence="2" type="ORF">OT_ostta01g06410</name>
</gene>
<feature type="region of interest" description="Disordered" evidence="1">
    <location>
        <begin position="250"/>
        <end position="308"/>
    </location>
</feature>
<feature type="compositionally biased region" description="Basic and acidic residues" evidence="1">
    <location>
        <begin position="214"/>
        <end position="228"/>
    </location>
</feature>
<reference evidence="2 3" key="2">
    <citation type="journal article" date="2014" name="BMC Genomics">
        <title>An improved genome of the model marine alga Ostreococcus tauri unfolds by assessing Illumina de novo assemblies.</title>
        <authorList>
            <person name="Blanc-Mathieu R."/>
            <person name="Verhelst B."/>
            <person name="Derelle E."/>
            <person name="Rombauts S."/>
            <person name="Bouget F.Y."/>
            <person name="Carre I."/>
            <person name="Chateau A."/>
            <person name="Eyre-Walker A."/>
            <person name="Grimsley N."/>
            <person name="Moreau H."/>
            <person name="Piegu B."/>
            <person name="Rivals E."/>
            <person name="Schackwitz W."/>
            <person name="Van de Peer Y."/>
            <person name="Piganeau G."/>
        </authorList>
    </citation>
    <scope>NUCLEOTIDE SEQUENCE [LARGE SCALE GENOMIC DNA]</scope>
    <source>
        <strain evidence="3">OTTH 0595 / CCAP 157/2 / RCC745</strain>
    </source>
</reference>
<dbReference type="RefSeq" id="XP_003074692.2">
    <property type="nucleotide sequence ID" value="XM_003074644.2"/>
</dbReference>
<feature type="compositionally biased region" description="Basic and acidic residues" evidence="1">
    <location>
        <begin position="148"/>
        <end position="168"/>
    </location>
</feature>
<reference evidence="3" key="1">
    <citation type="journal article" date="2006" name="Proc. Natl. Acad. Sci. U.S.A.">
        <title>Genome analysis of the smallest free-living eukaryote Ostreococcus tauri unveils many unique features.</title>
        <authorList>
            <person name="Derelle E."/>
            <person name="Ferraz C."/>
            <person name="Rombauts S."/>
            <person name="Rouze P."/>
            <person name="Worden A.Z."/>
            <person name="Robbens S."/>
            <person name="Partensky F."/>
            <person name="Degroeve S."/>
            <person name="Echeynie S."/>
            <person name="Cooke R."/>
            <person name="Saeys Y."/>
            <person name="Wuyts J."/>
            <person name="Jabbari K."/>
            <person name="Bowler C."/>
            <person name="Panaud O."/>
            <person name="Piegu B."/>
            <person name="Ball S.G."/>
            <person name="Ral J.-P."/>
            <person name="Bouget F.-Y."/>
            <person name="Piganeau G."/>
            <person name="De Baets B."/>
            <person name="Picard A."/>
            <person name="Delseny M."/>
            <person name="Demaille J."/>
            <person name="Van de Peer Y."/>
            <person name="Moreau H."/>
        </authorList>
    </citation>
    <scope>NUCLEOTIDE SEQUENCE [LARGE SCALE GENOMIC DNA]</scope>
    <source>
        <strain evidence="3">OTTH 0595 / CCAP 157/2 / RCC745</strain>
    </source>
</reference>
<dbReference type="KEGG" id="ota:OT_ostta01g06410"/>
<dbReference type="GeneID" id="9836494"/>
<protein>
    <submittedName>
        <fullName evidence="2">Unnamed product</fullName>
    </submittedName>
</protein>
<proteinExistence type="predicted"/>